<dbReference type="SUPFAM" id="SSF49764">
    <property type="entry name" value="HSP20-like chaperones"/>
    <property type="match status" value="1"/>
</dbReference>
<evidence type="ECO:0000313" key="3">
    <source>
        <dbReference type="EMBL" id="GBP06717.1"/>
    </source>
</evidence>
<dbReference type="Gene3D" id="2.60.40.790">
    <property type="match status" value="1"/>
</dbReference>
<dbReference type="GO" id="GO:0005829">
    <property type="term" value="C:cytosol"/>
    <property type="evidence" value="ECO:0007669"/>
    <property type="project" value="TreeGrafter"/>
</dbReference>
<proteinExistence type="inferred from homology"/>
<organism evidence="3 4">
    <name type="scientific">Eumeta variegata</name>
    <name type="common">Bagworm moth</name>
    <name type="synonym">Eumeta japonica</name>
    <dbReference type="NCBI Taxonomy" id="151549"/>
    <lineage>
        <taxon>Eukaryota</taxon>
        <taxon>Metazoa</taxon>
        <taxon>Ecdysozoa</taxon>
        <taxon>Arthropoda</taxon>
        <taxon>Hexapoda</taxon>
        <taxon>Insecta</taxon>
        <taxon>Pterygota</taxon>
        <taxon>Neoptera</taxon>
        <taxon>Endopterygota</taxon>
        <taxon>Lepidoptera</taxon>
        <taxon>Glossata</taxon>
        <taxon>Ditrysia</taxon>
        <taxon>Tineoidea</taxon>
        <taxon>Psychidae</taxon>
        <taxon>Oiketicinae</taxon>
        <taxon>Eumeta</taxon>
    </lineage>
</organism>
<dbReference type="GO" id="GO:0051879">
    <property type="term" value="F:Hsp90 protein binding"/>
    <property type="evidence" value="ECO:0007669"/>
    <property type="project" value="InterPro"/>
</dbReference>
<dbReference type="InterPro" id="IPR045250">
    <property type="entry name" value="p23-like"/>
</dbReference>
<dbReference type="PROSITE" id="PS51203">
    <property type="entry name" value="CS"/>
    <property type="match status" value="1"/>
</dbReference>
<dbReference type="PANTHER" id="PTHR22932">
    <property type="entry name" value="TELOMERASE-BINDING PROTEIN P23 HSP90 CO-CHAPERONE"/>
    <property type="match status" value="1"/>
</dbReference>
<dbReference type="EMBL" id="BGZK01000023">
    <property type="protein sequence ID" value="GBP06717.1"/>
    <property type="molecule type" value="Genomic_DNA"/>
</dbReference>
<dbReference type="STRING" id="151549.A0A4C1SZQ0"/>
<dbReference type="AlphaFoldDB" id="A0A4C1SZQ0"/>
<accession>A0A4C1SZQ0</accession>
<dbReference type="OrthoDB" id="2157530at2759"/>
<feature type="domain" description="CS" evidence="2">
    <location>
        <begin position="3"/>
        <end position="98"/>
    </location>
</feature>
<reference evidence="3 4" key="1">
    <citation type="journal article" date="2019" name="Commun. Biol.">
        <title>The bagworm genome reveals a unique fibroin gene that provides high tensile strength.</title>
        <authorList>
            <person name="Kono N."/>
            <person name="Nakamura H."/>
            <person name="Ohtoshi R."/>
            <person name="Tomita M."/>
            <person name="Numata K."/>
            <person name="Arakawa K."/>
        </authorList>
    </citation>
    <scope>NUCLEOTIDE SEQUENCE [LARGE SCALE GENOMIC DNA]</scope>
</reference>
<evidence type="ECO:0000256" key="1">
    <source>
        <dbReference type="ARBA" id="ARBA00025733"/>
    </source>
</evidence>
<name>A0A4C1SZQ0_EUMVA</name>
<dbReference type="Pfam" id="PF04969">
    <property type="entry name" value="CS"/>
    <property type="match status" value="1"/>
</dbReference>
<dbReference type="InterPro" id="IPR007052">
    <property type="entry name" value="CS_dom"/>
</dbReference>
<dbReference type="GO" id="GO:0051131">
    <property type="term" value="P:chaperone-mediated protein complex assembly"/>
    <property type="evidence" value="ECO:0007669"/>
    <property type="project" value="TreeGrafter"/>
</dbReference>
<dbReference type="PANTHER" id="PTHR22932:SF1">
    <property type="entry name" value="CO-CHAPERONE PROTEIN DAF-41"/>
    <property type="match status" value="1"/>
</dbReference>
<evidence type="ECO:0000259" key="2">
    <source>
        <dbReference type="PROSITE" id="PS51203"/>
    </source>
</evidence>
<keyword evidence="4" id="KW-1185">Reference proteome</keyword>
<dbReference type="GO" id="GO:0051087">
    <property type="term" value="F:protein-folding chaperone binding"/>
    <property type="evidence" value="ECO:0007669"/>
    <property type="project" value="TreeGrafter"/>
</dbReference>
<protein>
    <submittedName>
        <fullName evidence="3">Very-long-chain</fullName>
    </submittedName>
</protein>
<comment type="similarity">
    <text evidence="1">Belongs to the p23/wos2 family.</text>
</comment>
<dbReference type="GO" id="GO:0006457">
    <property type="term" value="P:protein folding"/>
    <property type="evidence" value="ECO:0007669"/>
    <property type="project" value="TreeGrafter"/>
</dbReference>
<dbReference type="GO" id="GO:0005634">
    <property type="term" value="C:nucleus"/>
    <property type="evidence" value="ECO:0007669"/>
    <property type="project" value="TreeGrafter"/>
</dbReference>
<comment type="caution">
    <text evidence="3">The sequence shown here is derived from an EMBL/GenBank/DDBJ whole genome shotgun (WGS) entry which is preliminary data.</text>
</comment>
<sequence>MVILSPFVYWAQTEDSISLKIDLKSVINPNVDVLENKLKFTAHGVGAHGDNNYEFNLDLFAPIKSASEAVNGVTVRVFDSRVELILQKEKSSWWPRLTAQPQKPAWLKINFDLWKCENGMDDSGDESRDIMKDYPGMYDKLQQEELGCIPTKFECQEDRRKRMSSIIERPYIVKKQRTETIAECLNEYNKSCTTSSSLEDTSNIISNCKLGEENVQEVISKTSDKFVQALITHKFRSKAVQAGPKYKDQALSPLKPLLVSSFTSPFKVKTFKKSRPSEMGKITRNIFTEDEPSDGEISLYSGDIRSHSPSVHSLQTKSSSDCSEILEDYKKQQQATETLSNTLKKIEKKPRLYIAYLPRFFSLDLQAHGPVSYVWFLEFFHLVSKIQVYRQLFCND</sequence>
<evidence type="ECO:0000313" key="4">
    <source>
        <dbReference type="Proteomes" id="UP000299102"/>
    </source>
</evidence>
<gene>
    <name evidence="3" type="primary">HACD3</name>
    <name evidence="3" type="ORF">EVAR_92660_1</name>
</gene>
<dbReference type="InterPro" id="IPR008978">
    <property type="entry name" value="HSP20-like_chaperone"/>
</dbReference>
<dbReference type="CDD" id="cd06465">
    <property type="entry name" value="p23_hB-ind1_like"/>
    <property type="match status" value="1"/>
</dbReference>
<dbReference type="Proteomes" id="UP000299102">
    <property type="component" value="Unassembled WGS sequence"/>
</dbReference>
<dbReference type="FunFam" id="2.60.40.790:FF:000013">
    <property type="entry name" value="Very-long-chain (3R)-3-hydroxyacyl-CoA dehydratase"/>
    <property type="match status" value="1"/>
</dbReference>